<dbReference type="KEGG" id="lgn:ABM34_09600"/>
<accession>A0A0H4QM21</accession>
<dbReference type="AlphaFoldDB" id="A0A0H4QM21"/>
<evidence type="ECO:0000313" key="1">
    <source>
        <dbReference type="EMBL" id="AKP67758.1"/>
    </source>
</evidence>
<organism evidence="1 2">
    <name type="scientific">Companilactobacillus ginsenosidimutans</name>
    <dbReference type="NCBI Taxonomy" id="1007676"/>
    <lineage>
        <taxon>Bacteria</taxon>
        <taxon>Bacillati</taxon>
        <taxon>Bacillota</taxon>
        <taxon>Bacilli</taxon>
        <taxon>Lactobacillales</taxon>
        <taxon>Lactobacillaceae</taxon>
        <taxon>Companilactobacillus</taxon>
    </lineage>
</organism>
<dbReference type="STRING" id="1007676.ABM34_09600"/>
<dbReference type="Pfam" id="PF22398">
    <property type="entry name" value="DUF6978"/>
    <property type="match status" value="1"/>
</dbReference>
<protein>
    <submittedName>
        <fullName evidence="1">Uncharacterized protein</fullName>
    </submittedName>
</protein>
<proteinExistence type="predicted"/>
<keyword evidence="2" id="KW-1185">Reference proteome</keyword>
<evidence type="ECO:0000313" key="2">
    <source>
        <dbReference type="Proteomes" id="UP000036106"/>
    </source>
</evidence>
<dbReference type="OrthoDB" id="2294517at2"/>
<dbReference type="EMBL" id="CP012034">
    <property type="protein sequence ID" value="AKP67758.1"/>
    <property type="molecule type" value="Genomic_DNA"/>
</dbReference>
<dbReference type="Proteomes" id="UP000036106">
    <property type="component" value="Chromosome"/>
</dbReference>
<dbReference type="InterPro" id="IPR053916">
    <property type="entry name" value="DUF6978"/>
</dbReference>
<sequence>MESKEYIRLMNIEKTLNSNILELPPFGLQKYYKLHGKIISNEKFNSIISRTGHINKGKFTILLLSKSHGLMIRFDVLGSNHDEFPTPHLHIYNQNNGLDNSTFISTKELPLILKESLRDLDNRMEIFLTFLKFINVDTSDIKLVGNNV</sequence>
<dbReference type="RefSeq" id="WP_048705325.1">
    <property type="nucleotide sequence ID" value="NZ_CP012034.1"/>
</dbReference>
<dbReference type="PATRIC" id="fig|1007676.4.peg.1943"/>
<gene>
    <name evidence="1" type="ORF">ABM34_09600</name>
</gene>
<name>A0A0H4QM21_9LACO</name>
<reference evidence="2" key="1">
    <citation type="submission" date="2015-07" db="EMBL/GenBank/DDBJ databases">
        <title>Lactobacillus ginsenosidimutans/EMML 3141/ whole genome sequencing.</title>
        <authorList>
            <person name="Kim M.K."/>
            <person name="Im W.-T."/>
            <person name="Srinivasan S."/>
            <person name="Lee J.-J."/>
        </authorList>
    </citation>
    <scope>NUCLEOTIDE SEQUENCE [LARGE SCALE GENOMIC DNA]</scope>
    <source>
        <strain evidence="2">EMML 3041</strain>
    </source>
</reference>